<evidence type="ECO:0000313" key="4">
    <source>
        <dbReference type="Proteomes" id="UP000199004"/>
    </source>
</evidence>
<proteinExistence type="predicted"/>
<reference evidence="3 4" key="1">
    <citation type="submission" date="2016-10" db="EMBL/GenBank/DDBJ databases">
        <authorList>
            <person name="de Groot N.N."/>
        </authorList>
    </citation>
    <scope>NUCLEOTIDE SEQUENCE [LARGE SCALE GENOMIC DNA]</scope>
    <source>
        <strain evidence="3 4">CGMCC 1.11147</strain>
    </source>
</reference>
<evidence type="ECO:0000256" key="1">
    <source>
        <dbReference type="SAM" id="Coils"/>
    </source>
</evidence>
<dbReference type="EMBL" id="FNIC01000006">
    <property type="protein sequence ID" value="SDO11955.1"/>
    <property type="molecule type" value="Genomic_DNA"/>
</dbReference>
<dbReference type="SUPFAM" id="SSF46689">
    <property type="entry name" value="Homeodomain-like"/>
    <property type="match status" value="1"/>
</dbReference>
<keyword evidence="4" id="KW-1185">Reference proteome</keyword>
<evidence type="ECO:0008006" key="5">
    <source>
        <dbReference type="Google" id="ProtNLM"/>
    </source>
</evidence>
<name>A0A1H0GYI1_9ACTN</name>
<protein>
    <recommendedName>
        <fullName evidence="5">Transposase</fullName>
    </recommendedName>
</protein>
<evidence type="ECO:0000313" key="3">
    <source>
        <dbReference type="EMBL" id="SDO11955.1"/>
    </source>
</evidence>
<dbReference type="Proteomes" id="UP000199004">
    <property type="component" value="Unassembled WGS sequence"/>
</dbReference>
<dbReference type="AlphaFoldDB" id="A0A1H0GYI1"/>
<keyword evidence="1" id="KW-0175">Coiled coil</keyword>
<organism evidence="3 4">
    <name type="scientific">Nocardioides szechwanensis</name>
    <dbReference type="NCBI Taxonomy" id="1005944"/>
    <lineage>
        <taxon>Bacteria</taxon>
        <taxon>Bacillati</taxon>
        <taxon>Actinomycetota</taxon>
        <taxon>Actinomycetes</taxon>
        <taxon>Propionibacteriales</taxon>
        <taxon>Nocardioidaceae</taxon>
        <taxon>Nocardioides</taxon>
    </lineage>
</organism>
<feature type="region of interest" description="Disordered" evidence="2">
    <location>
        <begin position="1"/>
        <end position="35"/>
    </location>
</feature>
<accession>A0A1H0GYI1</accession>
<dbReference type="InterPro" id="IPR009057">
    <property type="entry name" value="Homeodomain-like_sf"/>
</dbReference>
<feature type="coiled-coil region" evidence="1">
    <location>
        <begin position="93"/>
        <end position="127"/>
    </location>
</feature>
<dbReference type="STRING" id="1005944.SAMN05192576_3394"/>
<evidence type="ECO:0000256" key="2">
    <source>
        <dbReference type="SAM" id="MobiDB-lite"/>
    </source>
</evidence>
<gene>
    <name evidence="3" type="ORF">SAMN05192576_3394</name>
</gene>
<sequence>MRSETSTMTTADVAGSSSDDGVMGPRANRPKRRSFSAEYKAQILAEYEAADRGVRGSILRREGLYSSHIIEWRRAAQAGAAAGLAPAARDRRERERDREVAQLRARAEKAEAELAKHKAALDLMGKAHALLETLSESADLAGPVAKVDERRSKR</sequence>
<feature type="compositionally biased region" description="Polar residues" evidence="2">
    <location>
        <begin position="1"/>
        <end position="19"/>
    </location>
</feature>